<organism evidence="9 10">
    <name type="scientific">Nostoc flagelliforme CCNUN1</name>
    <dbReference type="NCBI Taxonomy" id="2038116"/>
    <lineage>
        <taxon>Bacteria</taxon>
        <taxon>Bacillati</taxon>
        <taxon>Cyanobacteriota</taxon>
        <taxon>Cyanophyceae</taxon>
        <taxon>Nostocales</taxon>
        <taxon>Nostocaceae</taxon>
        <taxon>Nostoc</taxon>
    </lineage>
</organism>
<comment type="subunit">
    <text evidence="7">The 4 large subunits of the cytochrome b6-f complex are cytochrome b6, subunit IV (17 kDa polypeptide, PetD), cytochrome f and the Rieske protein, while the 4 small subunits are PetG, PetL, PetM and PetN. The complex functions as a dimer.</text>
</comment>
<evidence type="ECO:0000256" key="6">
    <source>
        <dbReference type="ARBA" id="ARBA00023136"/>
    </source>
</evidence>
<gene>
    <name evidence="7" type="primary">petG</name>
    <name evidence="9" type="ORF">COO91_04009</name>
</gene>
<dbReference type="SUPFAM" id="SSF103446">
    <property type="entry name" value="PetG subunit of the cytochrome b6f complex"/>
    <property type="match status" value="1"/>
</dbReference>
<dbReference type="PIRSF" id="PIRSF000034">
    <property type="entry name" value="Cyt_b6-f_V"/>
    <property type="match status" value="1"/>
</dbReference>
<keyword evidence="3 7" id="KW-0812">Transmembrane</keyword>
<evidence type="ECO:0000256" key="5">
    <source>
        <dbReference type="ARBA" id="ARBA00022989"/>
    </source>
</evidence>
<dbReference type="Pfam" id="PF02529">
    <property type="entry name" value="PetG"/>
    <property type="match status" value="1"/>
</dbReference>
<dbReference type="InterPro" id="IPR003683">
    <property type="entry name" value="Cyt_6/f_cplx_su5"/>
</dbReference>
<dbReference type="HAMAP" id="MF_00432">
    <property type="entry name" value="Cytb6_f_PetG"/>
    <property type="match status" value="1"/>
</dbReference>
<protein>
    <recommendedName>
        <fullName evidence="7">Cytochrome b6-f complex subunit 5</fullName>
    </recommendedName>
    <alternativeName>
        <fullName evidence="7">Cytochrome b6-f complex subunit PetG</fullName>
    </alternativeName>
    <alternativeName>
        <fullName evidence="7">Cytochrome b6-f complex subunit V</fullName>
    </alternativeName>
</protein>
<dbReference type="Proteomes" id="UP000232003">
    <property type="component" value="Chromosome"/>
</dbReference>
<keyword evidence="7" id="KW-0793">Thylakoid</keyword>
<dbReference type="GO" id="GO:0009512">
    <property type="term" value="C:cytochrome b6f complex"/>
    <property type="evidence" value="ECO:0007669"/>
    <property type="project" value="InterPro"/>
</dbReference>
<evidence type="ECO:0000256" key="8">
    <source>
        <dbReference type="SAM" id="Phobius"/>
    </source>
</evidence>
<evidence type="ECO:0000313" key="9">
    <source>
        <dbReference type="EMBL" id="AUB38052.1"/>
    </source>
</evidence>
<proteinExistence type="inferred from homology"/>
<evidence type="ECO:0000256" key="2">
    <source>
        <dbReference type="ARBA" id="ARBA00022448"/>
    </source>
</evidence>
<comment type="function">
    <text evidence="7">Component of the cytochrome b6-f complex, which mediates electron transfer between photosystem II (PSII) and photosystem I (PSI), cyclic electron flow around PSI, and state transitions. PetG is required for either the stability or assembly of the cytochrome b6-f complex.</text>
</comment>
<dbReference type="GO" id="GO:0017004">
    <property type="term" value="P:cytochrome complex assembly"/>
    <property type="evidence" value="ECO:0007669"/>
    <property type="project" value="UniProtKB-UniRule"/>
</dbReference>
<evidence type="ECO:0000256" key="1">
    <source>
        <dbReference type="ARBA" id="ARBA00004167"/>
    </source>
</evidence>
<dbReference type="InterPro" id="IPR036099">
    <property type="entry name" value="Cyt_6/f_cplx_su5_sf"/>
</dbReference>
<keyword evidence="4 7" id="KW-0249">Electron transport</keyword>
<comment type="subcellular location">
    <subcellularLocation>
        <location evidence="7">Cellular thylakoid membrane</location>
        <topology evidence="7">Single-pass membrane protein</topology>
    </subcellularLocation>
    <subcellularLocation>
        <location evidence="1">Membrane</location>
        <topology evidence="1">Single-pass membrane protein</topology>
    </subcellularLocation>
</comment>
<evidence type="ECO:0000256" key="3">
    <source>
        <dbReference type="ARBA" id="ARBA00022692"/>
    </source>
</evidence>
<name>A0A2K8SRF8_9NOSO</name>
<dbReference type="EMBL" id="CP024785">
    <property type="protein sequence ID" value="AUB38052.1"/>
    <property type="molecule type" value="Genomic_DNA"/>
</dbReference>
<evidence type="ECO:0000256" key="4">
    <source>
        <dbReference type="ARBA" id="ARBA00022982"/>
    </source>
</evidence>
<evidence type="ECO:0000256" key="7">
    <source>
        <dbReference type="HAMAP-Rule" id="MF_00432"/>
    </source>
</evidence>
<evidence type="ECO:0000313" key="10">
    <source>
        <dbReference type="Proteomes" id="UP000232003"/>
    </source>
</evidence>
<dbReference type="KEGG" id="nfl:COO91_04009"/>
<comment type="similarity">
    <text evidence="7">Belongs to the PetG family.</text>
</comment>
<keyword evidence="10" id="KW-1185">Reference proteome</keyword>
<reference evidence="9 10" key="1">
    <citation type="submission" date="2017-11" db="EMBL/GenBank/DDBJ databases">
        <title>Complete genome of a free-living desiccation-tolerant cyanobacterium and its photosynthetic adaptation to extreme terrestrial habitat.</title>
        <authorList>
            <person name="Shang J."/>
        </authorList>
    </citation>
    <scope>NUCLEOTIDE SEQUENCE [LARGE SCALE GENOMIC DNA]</scope>
    <source>
        <strain evidence="9 10">CCNUN1</strain>
    </source>
</reference>
<dbReference type="OrthoDB" id="428448at2"/>
<keyword evidence="7" id="KW-0602">Photosynthesis</keyword>
<keyword evidence="6 7" id="KW-0472">Membrane</keyword>
<dbReference type="AlphaFoldDB" id="A0A2K8SRF8"/>
<keyword evidence="5 7" id="KW-1133">Transmembrane helix</keyword>
<sequence length="37" mass="4028">MVEPLLSGIVLGLVFVTLAGLFYAAYKQYKRPNQLGG</sequence>
<keyword evidence="2 7" id="KW-0813">Transport</keyword>
<dbReference type="NCBIfam" id="NF001907">
    <property type="entry name" value="PRK00665.1"/>
    <property type="match status" value="1"/>
</dbReference>
<dbReference type="RefSeq" id="WP_063721252.1">
    <property type="nucleotide sequence ID" value="NZ_CAWNNC010000001.1"/>
</dbReference>
<dbReference type="GO" id="GO:0031676">
    <property type="term" value="C:plasma membrane-derived thylakoid membrane"/>
    <property type="evidence" value="ECO:0007669"/>
    <property type="project" value="UniProtKB-SubCell"/>
</dbReference>
<dbReference type="GO" id="GO:0015979">
    <property type="term" value="P:photosynthesis"/>
    <property type="evidence" value="ECO:0007669"/>
    <property type="project" value="UniProtKB-KW"/>
</dbReference>
<accession>A0A2K8SRF8</accession>
<feature type="transmembrane region" description="Helical" evidence="8">
    <location>
        <begin position="6"/>
        <end position="26"/>
    </location>
</feature>